<dbReference type="Proteomes" id="UP000838412">
    <property type="component" value="Chromosome 19"/>
</dbReference>
<evidence type="ECO:0000256" key="1">
    <source>
        <dbReference type="ARBA" id="ARBA00022734"/>
    </source>
</evidence>
<evidence type="ECO:0000313" key="3">
    <source>
        <dbReference type="EMBL" id="CAH1252387.1"/>
    </source>
</evidence>
<reference evidence="3" key="1">
    <citation type="submission" date="2022-01" db="EMBL/GenBank/DDBJ databases">
        <authorList>
            <person name="Braso-Vives M."/>
        </authorList>
    </citation>
    <scope>NUCLEOTIDE SEQUENCE</scope>
</reference>
<evidence type="ECO:0000256" key="2">
    <source>
        <dbReference type="SAM" id="MobiDB-lite"/>
    </source>
</evidence>
<dbReference type="GO" id="GO:0030246">
    <property type="term" value="F:carbohydrate binding"/>
    <property type="evidence" value="ECO:0007669"/>
    <property type="project" value="UniProtKB-KW"/>
</dbReference>
<dbReference type="InterPro" id="IPR051077">
    <property type="entry name" value="Ca-dependent_lectin"/>
</dbReference>
<keyword evidence="4" id="KW-1185">Reference proteome</keyword>
<dbReference type="PANTHER" id="PTHR24024:SF18">
    <property type="entry name" value="SHORT-CHAIN COLLAGEN C4-LIKE"/>
    <property type="match status" value="1"/>
</dbReference>
<organism evidence="3 4">
    <name type="scientific">Branchiostoma lanceolatum</name>
    <name type="common">Common lancelet</name>
    <name type="synonym">Amphioxus lanceolatum</name>
    <dbReference type="NCBI Taxonomy" id="7740"/>
    <lineage>
        <taxon>Eukaryota</taxon>
        <taxon>Metazoa</taxon>
        <taxon>Chordata</taxon>
        <taxon>Cephalochordata</taxon>
        <taxon>Leptocardii</taxon>
        <taxon>Amphioxiformes</taxon>
        <taxon>Branchiostomatidae</taxon>
        <taxon>Branchiostoma</taxon>
    </lineage>
</organism>
<dbReference type="EMBL" id="OV696704">
    <property type="protein sequence ID" value="CAH1252387.1"/>
    <property type="molecule type" value="Genomic_DNA"/>
</dbReference>
<dbReference type="PANTHER" id="PTHR24024">
    <property type="entry name" value="PULMONARY SURFACTANT-ASSOCIATED PROTEIN A"/>
    <property type="match status" value="1"/>
</dbReference>
<proteinExistence type="predicted"/>
<protein>
    <submittedName>
        <fullName evidence="3">Hypp9270 protein</fullName>
    </submittedName>
</protein>
<feature type="region of interest" description="Disordered" evidence="2">
    <location>
        <begin position="1"/>
        <end position="21"/>
    </location>
</feature>
<dbReference type="GO" id="GO:0005615">
    <property type="term" value="C:extracellular space"/>
    <property type="evidence" value="ECO:0007669"/>
    <property type="project" value="TreeGrafter"/>
</dbReference>
<keyword evidence="1" id="KW-0430">Lectin</keyword>
<evidence type="ECO:0000313" key="4">
    <source>
        <dbReference type="Proteomes" id="UP000838412"/>
    </source>
</evidence>
<dbReference type="OrthoDB" id="10043982at2759"/>
<sequence length="220" mass="24623">METINGNDIVSIEDKNNDQDIDDDFEKRQLPTLRQDSSVTYVRWGRKTCPQHAELIYEGVIGGSYYGHSGGGANYLCMPYQPFYDSPAASVQSPRGYLYGSQYYTTDFEPYNHLYNHDPPCAVCRVSSRSTTYTVPARNVCPSGWHVEYTGYMMTSSYSGQQRSRFICMDGNADYVFWTSYNQGTAAMLYPVEVRCVNGGSIPCAPYVSGDELTCAVCTS</sequence>
<dbReference type="AlphaFoldDB" id="A0A8J9ZDF2"/>
<accession>A0A8J9ZDF2</accession>
<name>A0A8J9ZDF2_BRALA</name>
<gene>
    <name evidence="3" type="primary">Hypp9270</name>
    <name evidence="3" type="ORF">BLAG_LOCUS12473</name>
</gene>